<evidence type="ECO:0000313" key="3">
    <source>
        <dbReference type="EMBL" id="QFS47279.1"/>
    </source>
</evidence>
<dbReference type="Pfam" id="PF05016">
    <property type="entry name" value="ParE_toxin"/>
    <property type="match status" value="1"/>
</dbReference>
<dbReference type="Gene3D" id="3.30.2310.20">
    <property type="entry name" value="RelE-like"/>
    <property type="match status" value="1"/>
</dbReference>
<evidence type="ECO:0000256" key="1">
    <source>
        <dbReference type="ARBA" id="ARBA00006226"/>
    </source>
</evidence>
<dbReference type="PANTHER" id="PTHR33755">
    <property type="entry name" value="TOXIN PARE1-RELATED"/>
    <property type="match status" value="1"/>
</dbReference>
<dbReference type="KEGG" id="nsh:GXM_04769"/>
<dbReference type="AlphaFoldDB" id="A0A5P8W5K6"/>
<keyword evidence="4" id="KW-1185">Reference proteome</keyword>
<reference evidence="3 4" key="1">
    <citation type="submission" date="2019-10" db="EMBL/GenBank/DDBJ databases">
        <title>Genomic and transcriptomic insights into the perfect genentic adaptation of a filamentous nitrogen-fixing cyanobacterium to rice fields.</title>
        <authorList>
            <person name="Chen Z."/>
        </authorList>
    </citation>
    <scope>NUCLEOTIDE SEQUENCE [LARGE SCALE GENOMIC DNA]</scope>
    <source>
        <strain evidence="3">CCNUC1</strain>
    </source>
</reference>
<evidence type="ECO:0000313" key="4">
    <source>
        <dbReference type="Proteomes" id="UP000326678"/>
    </source>
</evidence>
<protein>
    <submittedName>
        <fullName evidence="3">Type II toxin-antitoxin system RelE/ParE family toxin</fullName>
    </submittedName>
</protein>
<evidence type="ECO:0000256" key="2">
    <source>
        <dbReference type="ARBA" id="ARBA00022649"/>
    </source>
</evidence>
<dbReference type="Proteomes" id="UP000326678">
    <property type="component" value="Chromosome Gxm1"/>
</dbReference>
<name>A0A5P8W5K6_9NOSO</name>
<dbReference type="InterPro" id="IPR051803">
    <property type="entry name" value="TA_system_RelE-like_toxin"/>
</dbReference>
<proteinExistence type="inferred from homology"/>
<dbReference type="InterPro" id="IPR035093">
    <property type="entry name" value="RelE/ParE_toxin_dom_sf"/>
</dbReference>
<dbReference type="EMBL" id="CP045226">
    <property type="protein sequence ID" value="QFS47279.1"/>
    <property type="molecule type" value="Genomic_DNA"/>
</dbReference>
<gene>
    <name evidence="3" type="ORF">GXM_04769</name>
</gene>
<dbReference type="RefSeq" id="WP_152589747.1">
    <property type="nucleotide sequence ID" value="NZ_CP045226.1"/>
</dbReference>
<dbReference type="PANTHER" id="PTHR33755:SF6">
    <property type="entry name" value="PLASMID STABILIZATION SYSTEM PROTEIN"/>
    <property type="match status" value="1"/>
</dbReference>
<organism evidence="3 4">
    <name type="scientific">Nostoc sphaeroides CCNUC1</name>
    <dbReference type="NCBI Taxonomy" id="2653204"/>
    <lineage>
        <taxon>Bacteria</taxon>
        <taxon>Bacillati</taxon>
        <taxon>Cyanobacteriota</taxon>
        <taxon>Cyanophyceae</taxon>
        <taxon>Nostocales</taxon>
        <taxon>Nostocaceae</taxon>
        <taxon>Nostoc</taxon>
    </lineage>
</organism>
<accession>A0A5P8W5K6</accession>
<sequence length="98" mass="11199">MSQYIISLPASLDLRTIADYFAVENIEAGERLLQAFNQRCQQLATFPNMGRQYEDLRSGLRGLPLDGYIIFYQIIDDGIEIVRVVSGKRNLKSLFENP</sequence>
<comment type="similarity">
    <text evidence="1">Belongs to the RelE toxin family.</text>
</comment>
<keyword evidence="2" id="KW-1277">Toxin-antitoxin system</keyword>
<dbReference type="InterPro" id="IPR007712">
    <property type="entry name" value="RelE/ParE_toxin"/>
</dbReference>